<evidence type="ECO:0000259" key="2">
    <source>
        <dbReference type="PROSITE" id="PS50966"/>
    </source>
</evidence>
<dbReference type="GO" id="GO:0000724">
    <property type="term" value="P:double-strand break repair via homologous recombination"/>
    <property type="evidence" value="ECO:0007669"/>
    <property type="project" value="TreeGrafter"/>
</dbReference>
<sequence>MASCLPAVAEQLLKDLHKTYLEKSQNTLLSHITPAITLLHPIHPSCTLFFTSVTHSPLLCTVDPRLRFIFGSCTLQALDLVDQRAVTSVSSPSGRVVFQVLGGSGRVYTCYTSCHYCPCPAFSFSVLRRNESLVMCGKQTAVVPTECKHILAVYLCQAMGLCQQEQVSDQHMTLILSGRTELDP</sequence>
<accession>A0AAD5A267</accession>
<dbReference type="EMBL" id="MU583213">
    <property type="protein sequence ID" value="KAI5608416.1"/>
    <property type="molecule type" value="Genomic_DNA"/>
</dbReference>
<keyword evidence="1" id="KW-0862">Zinc</keyword>
<reference evidence="3" key="1">
    <citation type="submission" date="2018-07" db="EMBL/GenBank/DDBJ databases">
        <title>Comparative genomics of catfishes provides insights into carnivory and benthic adaptation.</title>
        <authorList>
            <person name="Zhang Y."/>
            <person name="Wang D."/>
            <person name="Peng Z."/>
            <person name="Zheng S."/>
            <person name="Shao F."/>
            <person name="Tao W."/>
        </authorList>
    </citation>
    <scope>NUCLEOTIDE SEQUENCE</scope>
    <source>
        <strain evidence="3">Chongqing</strain>
    </source>
</reference>
<keyword evidence="4" id="KW-1185">Reference proteome</keyword>
<dbReference type="GO" id="GO:0097196">
    <property type="term" value="C:Shu complex"/>
    <property type="evidence" value="ECO:0007669"/>
    <property type="project" value="TreeGrafter"/>
</dbReference>
<dbReference type="GO" id="GO:0008270">
    <property type="term" value="F:zinc ion binding"/>
    <property type="evidence" value="ECO:0007669"/>
    <property type="project" value="UniProtKB-KW"/>
</dbReference>
<proteinExistence type="predicted"/>
<dbReference type="PANTHER" id="PTHR28498">
    <property type="entry name" value="ZINC FINGER SWIM DOMAIN-CONTAINING PROTEIN 7"/>
    <property type="match status" value="1"/>
</dbReference>
<dbReference type="InterPro" id="IPR007527">
    <property type="entry name" value="Znf_SWIM"/>
</dbReference>
<dbReference type="AlphaFoldDB" id="A0AAD5A267"/>
<organism evidence="3 4">
    <name type="scientific">Silurus asotus</name>
    <name type="common">Amur catfish</name>
    <name type="synonym">Parasilurus asotus</name>
    <dbReference type="NCBI Taxonomy" id="30991"/>
    <lineage>
        <taxon>Eukaryota</taxon>
        <taxon>Metazoa</taxon>
        <taxon>Chordata</taxon>
        <taxon>Craniata</taxon>
        <taxon>Vertebrata</taxon>
        <taxon>Euteleostomi</taxon>
        <taxon>Actinopterygii</taxon>
        <taxon>Neopterygii</taxon>
        <taxon>Teleostei</taxon>
        <taxon>Ostariophysi</taxon>
        <taxon>Siluriformes</taxon>
        <taxon>Siluridae</taxon>
        <taxon>Silurus</taxon>
    </lineage>
</organism>
<dbReference type="PANTHER" id="PTHR28498:SF1">
    <property type="entry name" value="ZINC FINGER SWIM DOMAIN-CONTAINING PROTEIN 7"/>
    <property type="match status" value="1"/>
</dbReference>
<dbReference type="Proteomes" id="UP001205998">
    <property type="component" value="Unassembled WGS sequence"/>
</dbReference>
<evidence type="ECO:0000313" key="4">
    <source>
        <dbReference type="Proteomes" id="UP001205998"/>
    </source>
</evidence>
<gene>
    <name evidence="3" type="ORF">C0J50_6887</name>
</gene>
<protein>
    <submittedName>
        <fullName evidence="3">Zinc finger SWIM domain-containing protein 7</fullName>
    </submittedName>
</protein>
<evidence type="ECO:0000313" key="3">
    <source>
        <dbReference type="EMBL" id="KAI5608416.1"/>
    </source>
</evidence>
<keyword evidence="1" id="KW-0479">Metal-binding</keyword>
<feature type="domain" description="SWIM-type" evidence="2">
    <location>
        <begin position="108"/>
        <end position="158"/>
    </location>
</feature>
<evidence type="ECO:0000256" key="1">
    <source>
        <dbReference type="PROSITE-ProRule" id="PRU00325"/>
    </source>
</evidence>
<name>A0AAD5A267_SILAS</name>
<comment type="caution">
    <text evidence="3">The sequence shown here is derived from an EMBL/GenBank/DDBJ whole genome shotgun (WGS) entry which is preliminary data.</text>
</comment>
<keyword evidence="1" id="KW-0863">Zinc-finger</keyword>
<dbReference type="PROSITE" id="PS50966">
    <property type="entry name" value="ZF_SWIM"/>
    <property type="match status" value="1"/>
</dbReference>